<evidence type="ECO:0000313" key="3">
    <source>
        <dbReference type="Proteomes" id="UP001139502"/>
    </source>
</evidence>
<reference evidence="2" key="1">
    <citation type="submission" date="2022-06" db="EMBL/GenBank/DDBJ databases">
        <title>Rothia sp. isolated from sandalwood seedling.</title>
        <authorList>
            <person name="Tuikhar N."/>
            <person name="Kirdat K."/>
            <person name="Thorat V."/>
            <person name="Swetha P."/>
            <person name="Padma S."/>
            <person name="Sundararaj R."/>
            <person name="Yadav A."/>
        </authorList>
    </citation>
    <scope>NUCLEOTIDE SEQUENCE</scope>
    <source>
        <strain evidence="2">AR01</strain>
    </source>
</reference>
<accession>A0A9X2HJZ5</accession>
<dbReference type="AlphaFoldDB" id="A0A9X2HJZ5"/>
<keyword evidence="3" id="KW-1185">Reference proteome</keyword>
<comment type="caution">
    <text evidence="2">The sequence shown here is derived from an EMBL/GenBank/DDBJ whole genome shotgun (WGS) entry which is preliminary data.</text>
</comment>
<sequence>MSEGREGQQPGGGYPSAGFSEEPAAPADPFGPQSVAEAGFDPFAASPPTTATSAVPFEAARDDVVEPWGGAEPGTGTAVAAPPYGLRGSPSSTAPRSPTSTWPRPWAWAARRRIRASRP</sequence>
<name>A0A9X2HJZ5_9MICC</name>
<protein>
    <submittedName>
        <fullName evidence="2">Uncharacterized protein</fullName>
    </submittedName>
</protein>
<feature type="compositionally biased region" description="Low complexity" evidence="1">
    <location>
        <begin position="89"/>
        <end position="103"/>
    </location>
</feature>
<dbReference type="EMBL" id="JANAFB010000022">
    <property type="protein sequence ID" value="MCP3426303.1"/>
    <property type="molecule type" value="Genomic_DNA"/>
</dbReference>
<proteinExistence type="predicted"/>
<dbReference type="Proteomes" id="UP001139502">
    <property type="component" value="Unassembled WGS sequence"/>
</dbReference>
<feature type="compositionally biased region" description="Low complexity" evidence="1">
    <location>
        <begin position="42"/>
        <end position="57"/>
    </location>
</feature>
<evidence type="ECO:0000313" key="2">
    <source>
        <dbReference type="EMBL" id="MCP3426303.1"/>
    </source>
</evidence>
<organism evidence="2 3">
    <name type="scientific">Rothia santali</name>
    <dbReference type="NCBI Taxonomy" id="2949643"/>
    <lineage>
        <taxon>Bacteria</taxon>
        <taxon>Bacillati</taxon>
        <taxon>Actinomycetota</taxon>
        <taxon>Actinomycetes</taxon>
        <taxon>Micrococcales</taxon>
        <taxon>Micrococcaceae</taxon>
        <taxon>Rothia</taxon>
    </lineage>
</organism>
<dbReference type="RefSeq" id="WP_254166895.1">
    <property type="nucleotide sequence ID" value="NZ_JANAFB010000022.1"/>
</dbReference>
<feature type="region of interest" description="Disordered" evidence="1">
    <location>
        <begin position="1"/>
        <end position="103"/>
    </location>
</feature>
<gene>
    <name evidence="2" type="ORF">NBM05_09890</name>
</gene>
<evidence type="ECO:0000256" key="1">
    <source>
        <dbReference type="SAM" id="MobiDB-lite"/>
    </source>
</evidence>